<evidence type="ECO:0000256" key="2">
    <source>
        <dbReference type="SAM" id="SignalP"/>
    </source>
</evidence>
<reference evidence="4" key="1">
    <citation type="submission" date="2019-09" db="EMBL/GenBank/DDBJ databases">
        <authorList>
            <person name="Jung D.-H."/>
        </authorList>
    </citation>
    <scope>NUCLEOTIDE SEQUENCE [LARGE SCALE GENOMIC DNA]</scope>
    <source>
        <strain evidence="4">JA-25</strain>
    </source>
</reference>
<organism evidence="3 4">
    <name type="scientific">Fibrivirga algicola</name>
    <dbReference type="NCBI Taxonomy" id="2950420"/>
    <lineage>
        <taxon>Bacteria</taxon>
        <taxon>Pseudomonadati</taxon>
        <taxon>Bacteroidota</taxon>
        <taxon>Cytophagia</taxon>
        <taxon>Cytophagales</taxon>
        <taxon>Spirosomataceae</taxon>
        <taxon>Fibrivirga</taxon>
    </lineage>
</organism>
<dbReference type="InterPro" id="IPR011659">
    <property type="entry name" value="WD40"/>
</dbReference>
<dbReference type="InterPro" id="IPR011042">
    <property type="entry name" value="6-blade_b-propeller_TolB-like"/>
</dbReference>
<evidence type="ECO:0000256" key="1">
    <source>
        <dbReference type="ARBA" id="ARBA00009820"/>
    </source>
</evidence>
<evidence type="ECO:0000313" key="4">
    <source>
        <dbReference type="Proteomes" id="UP000606008"/>
    </source>
</evidence>
<gene>
    <name evidence="3" type="ORF">F7231_07395</name>
</gene>
<reference evidence="4" key="2">
    <citation type="submission" date="2023-07" db="EMBL/GenBank/DDBJ databases">
        <authorList>
            <person name="Jung D.-H."/>
        </authorList>
    </citation>
    <scope>NUCLEOTIDE SEQUENCE [LARGE SCALE GENOMIC DNA]</scope>
    <source>
        <strain evidence="4">JA-25</strain>
    </source>
</reference>
<dbReference type="PANTHER" id="PTHR36842:SF1">
    <property type="entry name" value="PROTEIN TOLB"/>
    <property type="match status" value="1"/>
</dbReference>
<dbReference type="SUPFAM" id="SSF82171">
    <property type="entry name" value="DPP6 N-terminal domain-like"/>
    <property type="match status" value="1"/>
</dbReference>
<keyword evidence="2" id="KW-0732">Signal</keyword>
<proteinExistence type="inferred from homology"/>
<accession>A0ABX0QH16</accession>
<dbReference type="Proteomes" id="UP000606008">
    <property type="component" value="Unassembled WGS sequence"/>
</dbReference>
<dbReference type="EMBL" id="WAEL01000002">
    <property type="protein sequence ID" value="NID09993.1"/>
    <property type="molecule type" value="Genomic_DNA"/>
</dbReference>
<sequence length="514" mass="57057">MNLLKIALLASLIAAVETPTQAQKLGLFDGHTDIGNVTKKGSASFNSKTNEYNMSGAGYNIWFDHDEFHFMWKRMKGDFILTTRASLVGKGVDPHRKVGWMVRSSLDSNSAHINAAEHGDGLTSLQFRRTKGAKTEEMRSKMTGADVIQLERQGNKYIMSVAKFGDTFVTEEVTDLDLGDEVYVGLFIGSHNKDVVEQGVFQDVRMYVPAPATLVPYREYLGSDLEVLDVATGHREKLYHSPVSIQAPNWTLDNKALIYNGDGKIYRFDLKKKTPTLLNTGEVTNNNNDHVISFDGKMLGLSNSNTPTPDGPKSIIYTVPISGGTPKRITPTGHSYLHGWSPDGQWLVFTAQRDGDYNIYKVPANGGPEVQLTTAKGLDDGPEYSPDGKYIYFNSTRSGLMQLWRMKTDGSEQEQITNDEFNNWFPHISPDGKQMVFLSFGQDVKPDDHPFYKRVYLRHLPLENGNPVKTKPKTIAYLYGGQGTINTPSWSPDSKKVAFISNSGPVATPPISGK</sequence>
<dbReference type="RefSeq" id="WP_166691432.1">
    <property type="nucleotide sequence ID" value="NZ_WAEL01000002.1"/>
</dbReference>
<feature type="chain" id="PRO_5047071976" evidence="2">
    <location>
        <begin position="23"/>
        <end position="514"/>
    </location>
</feature>
<protein>
    <submittedName>
        <fullName evidence="3">Biopolymer transporter TolR</fullName>
    </submittedName>
</protein>
<keyword evidence="4" id="KW-1185">Reference proteome</keyword>
<dbReference type="PANTHER" id="PTHR36842">
    <property type="entry name" value="PROTEIN TOLB HOMOLOG"/>
    <property type="match status" value="1"/>
</dbReference>
<feature type="signal peptide" evidence="2">
    <location>
        <begin position="1"/>
        <end position="22"/>
    </location>
</feature>
<dbReference type="Gene3D" id="2.120.10.30">
    <property type="entry name" value="TolB, C-terminal domain"/>
    <property type="match status" value="1"/>
</dbReference>
<comment type="similarity">
    <text evidence="1">Belongs to the TolB family.</text>
</comment>
<comment type="caution">
    <text evidence="3">The sequence shown here is derived from an EMBL/GenBank/DDBJ whole genome shotgun (WGS) entry which is preliminary data.</text>
</comment>
<evidence type="ECO:0000313" key="3">
    <source>
        <dbReference type="EMBL" id="NID09993.1"/>
    </source>
</evidence>
<name>A0ABX0QH16_9BACT</name>
<dbReference type="Pfam" id="PF07676">
    <property type="entry name" value="PD40"/>
    <property type="match status" value="4"/>
</dbReference>